<evidence type="ECO:0000256" key="1">
    <source>
        <dbReference type="SAM" id="MobiDB-lite"/>
    </source>
</evidence>
<feature type="region of interest" description="Disordered" evidence="1">
    <location>
        <begin position="298"/>
        <end position="317"/>
    </location>
</feature>
<keyword evidence="2" id="KW-0472">Membrane</keyword>
<evidence type="ECO:0000256" key="2">
    <source>
        <dbReference type="SAM" id="Phobius"/>
    </source>
</evidence>
<dbReference type="EMBL" id="BAAAMK010000009">
    <property type="protein sequence ID" value="GAA1964103.1"/>
    <property type="molecule type" value="Genomic_DNA"/>
</dbReference>
<keyword evidence="2" id="KW-0812">Transmembrane</keyword>
<feature type="region of interest" description="Disordered" evidence="1">
    <location>
        <begin position="204"/>
        <end position="229"/>
    </location>
</feature>
<name>A0ABN2R5S6_9MICO</name>
<dbReference type="RefSeq" id="WP_157415893.1">
    <property type="nucleotide sequence ID" value="NZ_BAAAMK010000009.1"/>
</dbReference>
<evidence type="ECO:0000313" key="4">
    <source>
        <dbReference type="Proteomes" id="UP001499954"/>
    </source>
</evidence>
<dbReference type="Proteomes" id="UP001499954">
    <property type="component" value="Unassembled WGS sequence"/>
</dbReference>
<gene>
    <name evidence="3" type="ORF">GCM10009717_33620</name>
</gene>
<keyword evidence="2" id="KW-1133">Transmembrane helix</keyword>
<sequence>MPDAPTEPERARTPLKQILIRDVGPVLAVLLITFGLWVGFTIIAPEDAQAADPATPVVVYAAERDAAADTALAGARRSALEAALPLRAAVRDLTGFSDAALLAEVGGAVAALDAAIADGERPEVLAATAAARAAVPAFIERLAVDADARIAGATSADPVALQTARDTVGAVRQAAQHGRAGLAATFTPMRGAVEAAVASHAQALARTTAESEADDSEADDSGADPVPAPTEECAGSPLFCVKPLVVTTLGAYVGTCPAGTMPHVFDLWSNPGSITLDYPFDYVYTVMDGHNLAVEHCDPEGVPGAPHGPGPESLPGT</sequence>
<protein>
    <submittedName>
        <fullName evidence="3">Uncharacterized protein</fullName>
    </submittedName>
</protein>
<reference evidence="3 4" key="1">
    <citation type="journal article" date="2019" name="Int. J. Syst. Evol. Microbiol.">
        <title>The Global Catalogue of Microorganisms (GCM) 10K type strain sequencing project: providing services to taxonomists for standard genome sequencing and annotation.</title>
        <authorList>
            <consortium name="The Broad Institute Genomics Platform"/>
            <consortium name="The Broad Institute Genome Sequencing Center for Infectious Disease"/>
            <person name="Wu L."/>
            <person name="Ma J."/>
        </authorList>
    </citation>
    <scope>NUCLEOTIDE SEQUENCE [LARGE SCALE GENOMIC DNA]</scope>
    <source>
        <strain evidence="3 4">JCM 13584</strain>
    </source>
</reference>
<accession>A0ABN2R5S6</accession>
<proteinExistence type="predicted"/>
<evidence type="ECO:0000313" key="3">
    <source>
        <dbReference type="EMBL" id="GAA1964103.1"/>
    </source>
</evidence>
<comment type="caution">
    <text evidence="3">The sequence shown here is derived from an EMBL/GenBank/DDBJ whole genome shotgun (WGS) entry which is preliminary data.</text>
</comment>
<feature type="transmembrane region" description="Helical" evidence="2">
    <location>
        <begin position="18"/>
        <end position="40"/>
    </location>
</feature>
<feature type="compositionally biased region" description="Acidic residues" evidence="1">
    <location>
        <begin position="211"/>
        <end position="222"/>
    </location>
</feature>
<organism evidence="3 4">
    <name type="scientific">Agromyces allii</name>
    <dbReference type="NCBI Taxonomy" id="393607"/>
    <lineage>
        <taxon>Bacteria</taxon>
        <taxon>Bacillati</taxon>
        <taxon>Actinomycetota</taxon>
        <taxon>Actinomycetes</taxon>
        <taxon>Micrococcales</taxon>
        <taxon>Microbacteriaceae</taxon>
        <taxon>Agromyces</taxon>
    </lineage>
</organism>
<keyword evidence="4" id="KW-1185">Reference proteome</keyword>